<dbReference type="SUPFAM" id="SSF46785">
    <property type="entry name" value="Winged helix' DNA-binding domain"/>
    <property type="match status" value="1"/>
</dbReference>
<name>A0A9X2APT8_9BURK</name>
<dbReference type="GO" id="GO:0008483">
    <property type="term" value="F:transaminase activity"/>
    <property type="evidence" value="ECO:0007669"/>
    <property type="project" value="UniProtKB-KW"/>
</dbReference>
<dbReference type="InterPro" id="IPR015421">
    <property type="entry name" value="PyrdxlP-dep_Trfase_major"/>
</dbReference>
<dbReference type="GO" id="GO:0003677">
    <property type="term" value="F:DNA binding"/>
    <property type="evidence" value="ECO:0007669"/>
    <property type="project" value="UniProtKB-KW"/>
</dbReference>
<dbReference type="PANTHER" id="PTHR46577">
    <property type="entry name" value="HTH-TYPE TRANSCRIPTIONAL REGULATORY PROTEIN GABR"/>
    <property type="match status" value="1"/>
</dbReference>
<dbReference type="InterPro" id="IPR000524">
    <property type="entry name" value="Tscrpt_reg_HTH_GntR"/>
</dbReference>
<keyword evidence="6" id="KW-0808">Transferase</keyword>
<proteinExistence type="inferred from homology"/>
<keyword evidence="6" id="KW-0032">Aminotransferase</keyword>
<dbReference type="Pfam" id="PF00392">
    <property type="entry name" value="GntR"/>
    <property type="match status" value="1"/>
</dbReference>
<dbReference type="EMBL" id="JALGBI010000004">
    <property type="protein sequence ID" value="MCJ0766158.1"/>
    <property type="molecule type" value="Genomic_DNA"/>
</dbReference>
<evidence type="ECO:0000256" key="2">
    <source>
        <dbReference type="ARBA" id="ARBA00023015"/>
    </source>
</evidence>
<dbReference type="Gene3D" id="3.40.640.10">
    <property type="entry name" value="Type I PLP-dependent aspartate aminotransferase-like (Major domain)"/>
    <property type="match status" value="1"/>
</dbReference>
<keyword evidence="3" id="KW-0238">DNA-binding</keyword>
<evidence type="ECO:0000313" key="6">
    <source>
        <dbReference type="EMBL" id="MCJ0766158.1"/>
    </source>
</evidence>
<evidence type="ECO:0000256" key="3">
    <source>
        <dbReference type="ARBA" id="ARBA00023125"/>
    </source>
</evidence>
<evidence type="ECO:0000256" key="1">
    <source>
        <dbReference type="ARBA" id="ARBA00005384"/>
    </source>
</evidence>
<evidence type="ECO:0000256" key="4">
    <source>
        <dbReference type="ARBA" id="ARBA00023163"/>
    </source>
</evidence>
<dbReference type="InterPro" id="IPR015424">
    <property type="entry name" value="PyrdxlP-dep_Trfase"/>
</dbReference>
<dbReference type="InterPro" id="IPR051446">
    <property type="entry name" value="HTH_trans_reg/aminotransferase"/>
</dbReference>
<gene>
    <name evidence="6" type="ORF">MMF98_23360</name>
</gene>
<dbReference type="AlphaFoldDB" id="A0A9X2APT8"/>
<keyword evidence="7" id="KW-1185">Reference proteome</keyword>
<organism evidence="6 7">
    <name type="scientific">Variovorax terrae</name>
    <dbReference type="NCBI Taxonomy" id="2923278"/>
    <lineage>
        <taxon>Bacteria</taxon>
        <taxon>Pseudomonadati</taxon>
        <taxon>Pseudomonadota</taxon>
        <taxon>Betaproteobacteria</taxon>
        <taxon>Burkholderiales</taxon>
        <taxon>Comamonadaceae</taxon>
        <taxon>Variovorax</taxon>
    </lineage>
</organism>
<dbReference type="GO" id="GO:0030170">
    <property type="term" value="F:pyridoxal phosphate binding"/>
    <property type="evidence" value="ECO:0007669"/>
    <property type="project" value="InterPro"/>
</dbReference>
<protein>
    <submittedName>
        <fullName evidence="6">PLP-dependent aminotransferase family protein</fullName>
    </submittedName>
</protein>
<keyword evidence="4" id="KW-0804">Transcription</keyword>
<keyword evidence="2" id="KW-0805">Transcription regulation</keyword>
<dbReference type="PANTHER" id="PTHR46577:SF1">
    <property type="entry name" value="HTH-TYPE TRANSCRIPTIONAL REGULATORY PROTEIN GABR"/>
    <property type="match status" value="1"/>
</dbReference>
<dbReference type="GO" id="GO:0003700">
    <property type="term" value="F:DNA-binding transcription factor activity"/>
    <property type="evidence" value="ECO:0007669"/>
    <property type="project" value="InterPro"/>
</dbReference>
<dbReference type="CDD" id="cd07377">
    <property type="entry name" value="WHTH_GntR"/>
    <property type="match status" value="1"/>
</dbReference>
<comment type="caution">
    <text evidence="6">The sequence shown here is derived from an EMBL/GenBank/DDBJ whole genome shotgun (WGS) entry which is preliminary data.</text>
</comment>
<dbReference type="InterPro" id="IPR004839">
    <property type="entry name" value="Aminotransferase_I/II_large"/>
</dbReference>
<reference evidence="6" key="1">
    <citation type="submission" date="2022-03" db="EMBL/GenBank/DDBJ databases">
        <authorList>
            <person name="Woo C.Y."/>
        </authorList>
    </citation>
    <scope>NUCLEOTIDE SEQUENCE</scope>
    <source>
        <strain evidence="6">CYS-02</strain>
    </source>
</reference>
<dbReference type="PROSITE" id="PS50949">
    <property type="entry name" value="HTH_GNTR"/>
    <property type="match status" value="1"/>
</dbReference>
<dbReference type="SMART" id="SM00345">
    <property type="entry name" value="HTH_GNTR"/>
    <property type="match status" value="1"/>
</dbReference>
<evidence type="ECO:0000259" key="5">
    <source>
        <dbReference type="PROSITE" id="PS50949"/>
    </source>
</evidence>
<sequence>MSSPLHIPLDRSAKTSFAEQICAGITSAIESGVLESGARLPSWVDLAAQLGVARGTVKAAYERLADAQLVEVASRSSGTRVTGTRSERAAVERHAARTDLQSAMYQHFLPGPAVFQMGVPASDCFPSTLLARIRARTARDEAEAIACYHDPRGEFEFRREIAAHLALSRGIECLSSQVFITAGFSGGLGATLQVIQAAGKTAWVENPGFLLSRRALEIAGLSTIHVPVDADGMNIAFGERHAPDAAVALVTPGQQAPLGPTLSLERRLQLLAWAERSQAWIIEDDYLGELQLRRRAAPALAAQDRSGRVIHIGSFAKTISPALRLGFVVAPPALVPAFDEAMACLAPAPGPAVQTATLEFMRDGHYLRHLRRMKRVYAARSNALLANLDAQGLHGYPAGLAVVVQFPGGCDDKAIAREAYAYGLAPAPLSIWYGATGTQRSGLLLGVASAVETQQEVACQRLAQIICRYV</sequence>
<dbReference type="InterPro" id="IPR036390">
    <property type="entry name" value="WH_DNA-bd_sf"/>
</dbReference>
<evidence type="ECO:0000313" key="7">
    <source>
        <dbReference type="Proteomes" id="UP001139447"/>
    </source>
</evidence>
<dbReference type="Proteomes" id="UP001139447">
    <property type="component" value="Unassembled WGS sequence"/>
</dbReference>
<feature type="domain" description="HTH gntR-type" evidence="5">
    <location>
        <begin position="15"/>
        <end position="84"/>
    </location>
</feature>
<accession>A0A9X2APT8</accession>
<dbReference type="Pfam" id="PF00155">
    <property type="entry name" value="Aminotran_1_2"/>
    <property type="match status" value="1"/>
</dbReference>
<comment type="similarity">
    <text evidence="1">In the C-terminal section; belongs to the class-I pyridoxal-phosphate-dependent aminotransferase family.</text>
</comment>
<dbReference type="CDD" id="cd00609">
    <property type="entry name" value="AAT_like"/>
    <property type="match status" value="1"/>
</dbReference>
<dbReference type="SUPFAM" id="SSF53383">
    <property type="entry name" value="PLP-dependent transferases"/>
    <property type="match status" value="1"/>
</dbReference>